<accession>A0A937X931</accession>
<dbReference type="InterPro" id="IPR038573">
    <property type="entry name" value="BrnT_sf"/>
</dbReference>
<sequence length="90" mass="10082">MRVTWDPAKARVNLRKHGIRSSDAEGVLFDPLGVTIEDPMAMGEQRFVSLGRDSLRRTLVVVHAHRGGGIRLISARLATRGERRRHEEGV</sequence>
<proteinExistence type="predicted"/>
<gene>
    <name evidence="1" type="ORF">FJY75_09960</name>
</gene>
<name>A0A937X931_UNCEI</name>
<dbReference type="AlphaFoldDB" id="A0A937X931"/>
<reference evidence="1" key="1">
    <citation type="submission" date="2019-03" db="EMBL/GenBank/DDBJ databases">
        <title>Lake Tanganyika Metagenome-Assembled Genomes (MAGs).</title>
        <authorList>
            <person name="Tran P."/>
        </authorList>
    </citation>
    <scope>NUCLEOTIDE SEQUENCE</scope>
    <source>
        <strain evidence="1">M_DeepCast_400m_m2_100</strain>
    </source>
</reference>
<dbReference type="Gene3D" id="3.10.450.530">
    <property type="entry name" value="Ribonuclease toxin, BrnT, of type II toxin-antitoxin system"/>
    <property type="match status" value="1"/>
</dbReference>
<evidence type="ECO:0000313" key="1">
    <source>
        <dbReference type="EMBL" id="MBM3318158.1"/>
    </source>
</evidence>
<protein>
    <submittedName>
        <fullName evidence="1">BrnT family toxin</fullName>
    </submittedName>
</protein>
<evidence type="ECO:0000313" key="2">
    <source>
        <dbReference type="Proteomes" id="UP000748308"/>
    </source>
</evidence>
<dbReference type="InterPro" id="IPR007460">
    <property type="entry name" value="BrnT_toxin"/>
</dbReference>
<comment type="caution">
    <text evidence="1">The sequence shown here is derived from an EMBL/GenBank/DDBJ whole genome shotgun (WGS) entry which is preliminary data.</text>
</comment>
<dbReference type="Proteomes" id="UP000748308">
    <property type="component" value="Unassembled WGS sequence"/>
</dbReference>
<dbReference type="EMBL" id="VGIY01000278">
    <property type="protein sequence ID" value="MBM3318158.1"/>
    <property type="molecule type" value="Genomic_DNA"/>
</dbReference>
<organism evidence="1 2">
    <name type="scientific">Eiseniibacteriota bacterium</name>
    <dbReference type="NCBI Taxonomy" id="2212470"/>
    <lineage>
        <taxon>Bacteria</taxon>
        <taxon>Candidatus Eiseniibacteriota</taxon>
    </lineage>
</organism>
<dbReference type="Pfam" id="PF04365">
    <property type="entry name" value="BrnT_toxin"/>
    <property type="match status" value="1"/>
</dbReference>